<evidence type="ECO:0008006" key="3">
    <source>
        <dbReference type="Google" id="ProtNLM"/>
    </source>
</evidence>
<reference evidence="2" key="1">
    <citation type="submission" date="2012-05" db="EMBL/GenBank/DDBJ databases">
        <authorList>
            <person name="Krishnakumar V."/>
            <person name="Cheung F."/>
            <person name="Xiao Y."/>
            <person name="Chan A."/>
            <person name="Moskal W.A."/>
            <person name="Town C.D."/>
        </authorList>
    </citation>
    <scope>NUCLEOTIDE SEQUENCE</scope>
</reference>
<accession>I3SJZ5</accession>
<keyword evidence="1" id="KW-0472">Membrane</keyword>
<evidence type="ECO:0000256" key="1">
    <source>
        <dbReference type="SAM" id="Phobius"/>
    </source>
</evidence>
<name>I3SJZ5_MEDTR</name>
<evidence type="ECO:0000313" key="2">
    <source>
        <dbReference type="EMBL" id="AFK40587.1"/>
    </source>
</evidence>
<dbReference type="EMBL" id="BT140792">
    <property type="protein sequence ID" value="AFK40587.1"/>
    <property type="molecule type" value="mRNA"/>
</dbReference>
<proteinExistence type="evidence at transcript level"/>
<sequence>MGSKSQAKAKAKERVIAKGGAQGMTLELCVIFCCFFMPILCYLIKLKFFFVVLIS</sequence>
<dbReference type="AlphaFoldDB" id="I3SJZ5"/>
<organism evidence="2">
    <name type="scientific">Medicago truncatula</name>
    <name type="common">Barrel medic</name>
    <name type="synonym">Medicago tribuloides</name>
    <dbReference type="NCBI Taxonomy" id="3880"/>
    <lineage>
        <taxon>Eukaryota</taxon>
        <taxon>Viridiplantae</taxon>
        <taxon>Streptophyta</taxon>
        <taxon>Embryophyta</taxon>
        <taxon>Tracheophyta</taxon>
        <taxon>Spermatophyta</taxon>
        <taxon>Magnoliopsida</taxon>
        <taxon>eudicotyledons</taxon>
        <taxon>Gunneridae</taxon>
        <taxon>Pentapetalae</taxon>
        <taxon>rosids</taxon>
        <taxon>fabids</taxon>
        <taxon>Fabales</taxon>
        <taxon>Fabaceae</taxon>
        <taxon>Papilionoideae</taxon>
        <taxon>50 kb inversion clade</taxon>
        <taxon>NPAAA clade</taxon>
        <taxon>Hologalegina</taxon>
        <taxon>IRL clade</taxon>
        <taxon>Trifolieae</taxon>
        <taxon>Medicago</taxon>
    </lineage>
</organism>
<protein>
    <recommendedName>
        <fullName evidence="3">Transmembrane protein</fullName>
    </recommendedName>
</protein>
<feature type="transmembrane region" description="Helical" evidence="1">
    <location>
        <begin position="28"/>
        <end position="54"/>
    </location>
</feature>
<keyword evidence="1" id="KW-1133">Transmembrane helix</keyword>
<keyword evidence="1" id="KW-0812">Transmembrane</keyword>